<evidence type="ECO:0000313" key="5">
    <source>
        <dbReference type="EMBL" id="GAA3953452.1"/>
    </source>
</evidence>
<dbReference type="PANTHER" id="PTHR40980:SF4">
    <property type="entry name" value="TONB-DEPENDENT RECEPTOR-LIKE BETA-BARREL DOMAIN-CONTAINING PROTEIN"/>
    <property type="match status" value="1"/>
</dbReference>
<dbReference type="Gene3D" id="2.40.170.20">
    <property type="entry name" value="TonB-dependent receptor, beta-barrel domain"/>
    <property type="match status" value="1"/>
</dbReference>
<dbReference type="InterPro" id="IPR008969">
    <property type="entry name" value="CarboxyPept-like_regulatory"/>
</dbReference>
<dbReference type="PANTHER" id="PTHR40980">
    <property type="entry name" value="PLUG DOMAIN-CONTAINING PROTEIN"/>
    <property type="match status" value="1"/>
</dbReference>
<proteinExistence type="predicted"/>
<name>A0ABP7NSU5_9SPHI</name>
<dbReference type="InterPro" id="IPR041700">
    <property type="entry name" value="OMP_b-brl_3"/>
</dbReference>
<keyword evidence="5" id="KW-0675">Receptor</keyword>
<keyword evidence="2" id="KW-0472">Membrane</keyword>
<accession>A0ABP7NSU5</accession>
<dbReference type="InterPro" id="IPR036942">
    <property type="entry name" value="Beta-barrel_TonB_sf"/>
</dbReference>
<dbReference type="Gene3D" id="2.60.40.1120">
    <property type="entry name" value="Carboxypeptidase-like, regulatory domain"/>
    <property type="match status" value="1"/>
</dbReference>
<comment type="subcellular location">
    <subcellularLocation>
        <location evidence="1">Cell outer membrane</location>
    </subcellularLocation>
</comment>
<dbReference type="RefSeq" id="WP_344764572.1">
    <property type="nucleotide sequence ID" value="NZ_BAABAK010000003.1"/>
</dbReference>
<dbReference type="EMBL" id="BAABAK010000003">
    <property type="protein sequence ID" value="GAA3953452.1"/>
    <property type="molecule type" value="Genomic_DNA"/>
</dbReference>
<dbReference type="SUPFAM" id="SSF56935">
    <property type="entry name" value="Porins"/>
    <property type="match status" value="1"/>
</dbReference>
<keyword evidence="3" id="KW-0998">Cell outer membrane</keyword>
<evidence type="ECO:0000259" key="4">
    <source>
        <dbReference type="Pfam" id="PF14905"/>
    </source>
</evidence>
<dbReference type="Pfam" id="PF14905">
    <property type="entry name" value="OMP_b-brl_3"/>
    <property type="match status" value="1"/>
</dbReference>
<protein>
    <submittedName>
        <fullName evidence="5">TonB-dependent receptor</fullName>
    </submittedName>
</protein>
<gene>
    <name evidence="5" type="ORF">GCM10022246_04400</name>
</gene>
<dbReference type="Proteomes" id="UP001501081">
    <property type="component" value="Unassembled WGS sequence"/>
</dbReference>
<dbReference type="Pfam" id="PF13620">
    <property type="entry name" value="CarboxypepD_reg"/>
    <property type="match status" value="1"/>
</dbReference>
<comment type="caution">
    <text evidence="5">The sequence shown here is derived from an EMBL/GenBank/DDBJ whole genome shotgun (WGS) entry which is preliminary data.</text>
</comment>
<sequence>MMINLNISSAKKADAGILLSMFFTMMLFLGTSLSVMAQNNSSIKGTALMADGQALPFASVALHQEDGTRIKAVLSDSLGTFSIASIPKGKFHVKVSSMGFITHQSEIIQITDVNRMIDLGLILMKEESLSLGSVNIRSQKKIIEQHLDKTIINVENSILSEGNTALELLERAPGVKVDDQGKITLKGRPGVSVMINGKLTYLSPSELSILLKGTNAASISKIEIISNPSSKFDAAGNAGIINILMKKNQMQGLNGSVSVNGGAGRNSRYGSGLNLNYRNKNVNVFGSYNYAYRGETEYLDFTRRFYTNGTAVGNPDRISNQHTKTNEPLNTHNFRMGLDLDLDSTNNLSFVVNGNIGKYLHDSKTTNQLNGFSGNLISDMLTTNYDQQNWKNLTYTAGYLHKFEKKEREFSADADYASNSFTSNLNLDTYNYPVGTSLGQRNVRRGYVPAKTNVYIFKTDYKDQFGTQLGFESGLKSSFINSDNNLVYENLSGNDWIYDVAGSNHFRYKEQIHAGYISLNQKFNTLTIQAGLRGEYTQTVGNQITSNTVFNRNYFQLFPNVNITKPLSENHQLQLAYSKRIERPDYGDLNPFRVFRDPLLYYEGNPNLKPELTQSLMANYVFKEKYTVSLNYSRTKDVITWITGQNDATNTTFESPQNLNRLVNYGLSLTGQTTYFSWWNASNFANVFKNIYNGDSGDGTFDNSRWSYSFNTQNSFKVGSGYSFELNAYFNSKSAYGISTENYYWAVSTAMQKNVLGDKGSLKVLFNDIFQSSQYKTVTRYQNIDMNSHVNVDSRRLILSFSYRFGNQKLQKERKTGGDDILKRVKGGQ</sequence>
<evidence type="ECO:0000256" key="3">
    <source>
        <dbReference type="ARBA" id="ARBA00023237"/>
    </source>
</evidence>
<feature type="domain" description="Outer membrane protein beta-barrel" evidence="4">
    <location>
        <begin position="401"/>
        <end position="803"/>
    </location>
</feature>
<organism evidence="5 6">
    <name type="scientific">Pedobacter ginsengiterrae</name>
    <dbReference type="NCBI Taxonomy" id="871696"/>
    <lineage>
        <taxon>Bacteria</taxon>
        <taxon>Pseudomonadati</taxon>
        <taxon>Bacteroidota</taxon>
        <taxon>Sphingobacteriia</taxon>
        <taxon>Sphingobacteriales</taxon>
        <taxon>Sphingobacteriaceae</taxon>
        <taxon>Pedobacter</taxon>
    </lineage>
</organism>
<evidence type="ECO:0000313" key="6">
    <source>
        <dbReference type="Proteomes" id="UP001501081"/>
    </source>
</evidence>
<evidence type="ECO:0000256" key="2">
    <source>
        <dbReference type="ARBA" id="ARBA00023136"/>
    </source>
</evidence>
<reference evidence="6" key="1">
    <citation type="journal article" date="2019" name="Int. J. Syst. Evol. Microbiol.">
        <title>The Global Catalogue of Microorganisms (GCM) 10K type strain sequencing project: providing services to taxonomists for standard genome sequencing and annotation.</title>
        <authorList>
            <consortium name="The Broad Institute Genomics Platform"/>
            <consortium name="The Broad Institute Genome Sequencing Center for Infectious Disease"/>
            <person name="Wu L."/>
            <person name="Ma J."/>
        </authorList>
    </citation>
    <scope>NUCLEOTIDE SEQUENCE [LARGE SCALE GENOMIC DNA]</scope>
    <source>
        <strain evidence="6">JCM 17338</strain>
    </source>
</reference>
<evidence type="ECO:0000256" key="1">
    <source>
        <dbReference type="ARBA" id="ARBA00004442"/>
    </source>
</evidence>
<dbReference type="SUPFAM" id="SSF49464">
    <property type="entry name" value="Carboxypeptidase regulatory domain-like"/>
    <property type="match status" value="1"/>
</dbReference>
<keyword evidence="6" id="KW-1185">Reference proteome</keyword>